<organism evidence="14">
    <name type="scientific">Medicago truncatula</name>
    <name type="common">Barrel medic</name>
    <name type="synonym">Medicago tribuloides</name>
    <dbReference type="NCBI Taxonomy" id="3880"/>
    <lineage>
        <taxon>Eukaryota</taxon>
        <taxon>Viridiplantae</taxon>
        <taxon>Streptophyta</taxon>
        <taxon>Embryophyta</taxon>
        <taxon>Tracheophyta</taxon>
        <taxon>Spermatophyta</taxon>
        <taxon>Magnoliopsida</taxon>
        <taxon>eudicotyledons</taxon>
        <taxon>Gunneridae</taxon>
        <taxon>Pentapetalae</taxon>
        <taxon>rosids</taxon>
        <taxon>fabids</taxon>
        <taxon>Fabales</taxon>
        <taxon>Fabaceae</taxon>
        <taxon>Papilionoideae</taxon>
        <taxon>50 kb inversion clade</taxon>
        <taxon>NPAAA clade</taxon>
        <taxon>Hologalegina</taxon>
        <taxon>IRL clade</taxon>
        <taxon>Trifolieae</taxon>
        <taxon>Medicago</taxon>
    </lineage>
</organism>
<evidence type="ECO:0000256" key="6">
    <source>
        <dbReference type="ARBA" id="ARBA00022729"/>
    </source>
</evidence>
<dbReference type="InterPro" id="IPR013210">
    <property type="entry name" value="LRR_N_plant-typ"/>
</dbReference>
<keyword evidence="14" id="KW-0808">Transferase</keyword>
<dbReference type="SUPFAM" id="SSF52058">
    <property type="entry name" value="L domain-like"/>
    <property type="match status" value="1"/>
</dbReference>
<evidence type="ECO:0000256" key="3">
    <source>
        <dbReference type="ARBA" id="ARBA00022512"/>
    </source>
</evidence>
<dbReference type="PANTHER" id="PTHR48010">
    <property type="entry name" value="OS05G0588300 PROTEIN"/>
    <property type="match status" value="1"/>
</dbReference>
<keyword evidence="5" id="KW-0433">Leucine-rich repeat</keyword>
<evidence type="ECO:0000256" key="4">
    <source>
        <dbReference type="ARBA" id="ARBA00022525"/>
    </source>
</evidence>
<dbReference type="GO" id="GO:0016301">
    <property type="term" value="F:kinase activity"/>
    <property type="evidence" value="ECO:0007669"/>
    <property type="project" value="UniProtKB-KW"/>
</dbReference>
<dbReference type="InterPro" id="IPR050994">
    <property type="entry name" value="At_inactive_RLKs"/>
</dbReference>
<evidence type="ECO:0000256" key="2">
    <source>
        <dbReference type="ARBA" id="ARBA00004191"/>
    </source>
</evidence>
<evidence type="ECO:0000256" key="12">
    <source>
        <dbReference type="SAM" id="Phobius"/>
    </source>
</evidence>
<sequence length="247" mass="26656">MITVSYDEVVTGEPEPTLASLVIYHDIVNVDYIKHGESDTLIALKSNLNDPNSVFQSWNATNVNPCEWFHVTCNDDKSVILMELSSNNITGKIPEELGNLTNLVSLDLYLNHLSGTILNTLGNLHKLCFLRLNNNSLTGVIPISLSNVATLQVLDLSNNNLEGDIPVNGSFLLFTSSSYQNNPRLKQPKIIHAPLSPASSASSGNSNTGAIAGGVAAGAALLFAAPAIALVYWQKRKQWGHFFDVPG</sequence>
<keyword evidence="12" id="KW-0812">Transmembrane</keyword>
<dbReference type="Gene3D" id="3.80.10.10">
    <property type="entry name" value="Ribonuclease Inhibitor"/>
    <property type="match status" value="2"/>
</dbReference>
<proteinExistence type="evidence at transcript level"/>
<reference evidence="14" key="1">
    <citation type="journal article" date="2011" name="BMC Plant Biol.">
        <title>Characterisation of the legume SERK-NIK gene superfamily including splice variants: Implications for development and defence.</title>
        <authorList>
            <person name="Nolan K.E."/>
            <person name="Kurdyukov S."/>
            <person name="Rose R.J."/>
        </authorList>
    </citation>
    <scope>NUCLEOTIDE SEQUENCE</scope>
</reference>
<dbReference type="EMBL" id="HM769884">
    <property type="protein sequence ID" value="ADO66722.1"/>
    <property type="molecule type" value="mRNA"/>
</dbReference>
<dbReference type="ExpressionAtlas" id="E3V037">
    <property type="expression patterns" value="differential"/>
</dbReference>
<dbReference type="Pfam" id="PF08263">
    <property type="entry name" value="LRRNT_2"/>
    <property type="match status" value="1"/>
</dbReference>
<dbReference type="GO" id="GO:0006952">
    <property type="term" value="P:defense response"/>
    <property type="evidence" value="ECO:0007669"/>
    <property type="project" value="UniProtKB-KW"/>
</dbReference>
<name>E3V037_MEDTR</name>
<keyword evidence="14" id="KW-0418">Kinase</keyword>
<dbReference type="PANTHER" id="PTHR48010:SF5">
    <property type="entry name" value="PROTEIN TOO MANY MOUTHS"/>
    <property type="match status" value="1"/>
</dbReference>
<keyword evidence="4" id="KW-0964">Secreted</keyword>
<feature type="transmembrane region" description="Helical" evidence="12">
    <location>
        <begin position="210"/>
        <end position="233"/>
    </location>
</feature>
<keyword evidence="12" id="KW-1133">Transmembrane helix</keyword>
<evidence type="ECO:0000256" key="7">
    <source>
        <dbReference type="ARBA" id="ARBA00022737"/>
    </source>
</evidence>
<evidence type="ECO:0000256" key="1">
    <source>
        <dbReference type="ARBA" id="ARBA00004170"/>
    </source>
</evidence>
<dbReference type="GO" id="GO:0016020">
    <property type="term" value="C:membrane"/>
    <property type="evidence" value="ECO:0007669"/>
    <property type="project" value="UniProtKB-SubCell"/>
</dbReference>
<dbReference type="InterPro" id="IPR032675">
    <property type="entry name" value="LRR_dom_sf"/>
</dbReference>
<dbReference type="Pfam" id="PF00560">
    <property type="entry name" value="LRR_1"/>
    <property type="match status" value="4"/>
</dbReference>
<keyword evidence="6" id="KW-0732">Signal</keyword>
<keyword evidence="10" id="KW-1015">Disulfide bond</keyword>
<evidence type="ECO:0000256" key="10">
    <source>
        <dbReference type="ARBA" id="ARBA00023157"/>
    </source>
</evidence>
<dbReference type="AlphaFoldDB" id="E3V037"/>
<comment type="similarity">
    <text evidence="11">Belongs to the polygalacturonase-inhibiting protein family.</text>
</comment>
<accession>E3V037</accession>
<evidence type="ECO:0000256" key="5">
    <source>
        <dbReference type="ARBA" id="ARBA00022614"/>
    </source>
</evidence>
<keyword evidence="8" id="KW-0611">Plant defense</keyword>
<evidence type="ECO:0000256" key="9">
    <source>
        <dbReference type="ARBA" id="ARBA00023136"/>
    </source>
</evidence>
<evidence type="ECO:0000256" key="11">
    <source>
        <dbReference type="ARBA" id="ARBA00038043"/>
    </source>
</evidence>
<dbReference type="FunFam" id="3.80.10.10:FF:000400">
    <property type="entry name" value="Nuclear pore complex protein NUP107"/>
    <property type="match status" value="1"/>
</dbReference>
<keyword evidence="9 12" id="KW-0472">Membrane</keyword>
<comment type="subcellular location">
    <subcellularLocation>
        <location evidence="1">Membrane</location>
        <topology evidence="1">Peripheral membrane protein</topology>
    </subcellularLocation>
    <subcellularLocation>
        <location evidence="2">Secreted</location>
        <location evidence="2">Cell wall</location>
    </subcellularLocation>
</comment>
<evidence type="ECO:0000256" key="8">
    <source>
        <dbReference type="ARBA" id="ARBA00022821"/>
    </source>
</evidence>
<protein>
    <submittedName>
        <fullName evidence="14">Somatic embryogenesis receptor kinase 3 splice variant 4</fullName>
    </submittedName>
</protein>
<dbReference type="InterPro" id="IPR001611">
    <property type="entry name" value="Leu-rich_rpt"/>
</dbReference>
<gene>
    <name evidence="14" type="primary">SERK3</name>
</gene>
<keyword evidence="3" id="KW-0134">Cell wall</keyword>
<keyword evidence="7" id="KW-0677">Repeat</keyword>
<evidence type="ECO:0000313" key="14">
    <source>
        <dbReference type="EMBL" id="ADO66722.1"/>
    </source>
</evidence>
<keyword evidence="14" id="KW-0675">Receptor</keyword>
<feature type="domain" description="Leucine-rich repeat-containing N-terminal plant-type" evidence="13">
    <location>
        <begin position="37"/>
        <end position="74"/>
    </location>
</feature>
<dbReference type="PROSITE" id="PS51450">
    <property type="entry name" value="LRR"/>
    <property type="match status" value="1"/>
</dbReference>
<evidence type="ECO:0000259" key="13">
    <source>
        <dbReference type="Pfam" id="PF08263"/>
    </source>
</evidence>